<evidence type="ECO:0000313" key="2">
    <source>
        <dbReference type="EMBL" id="VAW61871.1"/>
    </source>
</evidence>
<feature type="transmembrane region" description="Helical" evidence="1">
    <location>
        <begin position="14"/>
        <end position="35"/>
    </location>
</feature>
<keyword evidence="1" id="KW-0472">Membrane</keyword>
<name>A0A3B0X261_9ZZZZ</name>
<evidence type="ECO:0000256" key="1">
    <source>
        <dbReference type="SAM" id="Phobius"/>
    </source>
</evidence>
<proteinExistence type="predicted"/>
<feature type="transmembrane region" description="Helical" evidence="1">
    <location>
        <begin position="73"/>
        <end position="91"/>
    </location>
</feature>
<protein>
    <submittedName>
        <fullName evidence="2">Uncharacterized protein</fullName>
    </submittedName>
</protein>
<organism evidence="2">
    <name type="scientific">hydrothermal vent metagenome</name>
    <dbReference type="NCBI Taxonomy" id="652676"/>
    <lineage>
        <taxon>unclassified sequences</taxon>
        <taxon>metagenomes</taxon>
        <taxon>ecological metagenomes</taxon>
    </lineage>
</organism>
<feature type="non-terminal residue" evidence="2">
    <location>
        <position position="126"/>
    </location>
</feature>
<gene>
    <name evidence="2" type="ORF">MNBD_GAMMA09-3656</name>
</gene>
<reference evidence="2" key="1">
    <citation type="submission" date="2018-06" db="EMBL/GenBank/DDBJ databases">
        <authorList>
            <person name="Zhirakovskaya E."/>
        </authorList>
    </citation>
    <scope>NUCLEOTIDE SEQUENCE</scope>
</reference>
<keyword evidence="1" id="KW-1133">Transmembrane helix</keyword>
<dbReference type="InterPro" id="IPR005325">
    <property type="entry name" value="DUF308_memb"/>
</dbReference>
<feature type="transmembrane region" description="Helical" evidence="1">
    <location>
        <begin position="41"/>
        <end position="61"/>
    </location>
</feature>
<keyword evidence="1" id="KW-0812">Transmembrane</keyword>
<sequence>MKTLPVDKNMLEKFGSYTFFIGGLLIALGIGGVLLPNMMSLGVTFFFAWLLISAGILWAIHTYKNNPTHIMDWLKPVLLFITGGILLLYPIDGVASLGLLLSIYLLLDAFGSFSLAQSHYPTKGWV</sequence>
<dbReference type="EMBL" id="UOFI01000015">
    <property type="protein sequence ID" value="VAW61871.1"/>
    <property type="molecule type" value="Genomic_DNA"/>
</dbReference>
<dbReference type="AlphaFoldDB" id="A0A3B0X261"/>
<dbReference type="Pfam" id="PF03729">
    <property type="entry name" value="DUF308"/>
    <property type="match status" value="1"/>
</dbReference>
<accession>A0A3B0X261</accession>